<name>A0A0B8NZK6_9VIBR</name>
<organism evidence="2 3">
    <name type="scientific">Vibrio ishigakensis</name>
    <dbReference type="NCBI Taxonomy" id="1481914"/>
    <lineage>
        <taxon>Bacteria</taxon>
        <taxon>Pseudomonadati</taxon>
        <taxon>Pseudomonadota</taxon>
        <taxon>Gammaproteobacteria</taxon>
        <taxon>Vibrionales</taxon>
        <taxon>Vibrionaceae</taxon>
        <taxon>Vibrio</taxon>
    </lineage>
</organism>
<accession>A0A0B8NZK6</accession>
<gene>
    <name evidence="2" type="ORF">JCM19232_303</name>
</gene>
<dbReference type="EMBL" id="BBSA01000001">
    <property type="protein sequence ID" value="GAM59970.1"/>
    <property type="molecule type" value="Genomic_DNA"/>
</dbReference>
<feature type="signal peptide" evidence="1">
    <location>
        <begin position="1"/>
        <end position="19"/>
    </location>
</feature>
<comment type="caution">
    <text evidence="2">The sequence shown here is derived from an EMBL/GenBank/DDBJ whole genome shotgun (WGS) entry which is preliminary data.</text>
</comment>
<keyword evidence="1" id="KW-0732">Signal</keyword>
<evidence type="ECO:0000313" key="3">
    <source>
        <dbReference type="Proteomes" id="UP000031670"/>
    </source>
</evidence>
<evidence type="ECO:0000313" key="2">
    <source>
        <dbReference type="EMBL" id="GAM59970.1"/>
    </source>
</evidence>
<reference evidence="2 3" key="2">
    <citation type="submission" date="2015-01" db="EMBL/GenBank/DDBJ databases">
        <authorList>
            <consortium name="NBRP consortium"/>
            <person name="Sawabe T."/>
            <person name="Meirelles P."/>
            <person name="Feng G."/>
            <person name="Sayaka M."/>
            <person name="Hattori M."/>
            <person name="Ohkuma M."/>
        </authorList>
    </citation>
    <scope>NUCLEOTIDE SEQUENCE [LARGE SCALE GENOMIC DNA]</scope>
    <source>
        <strain evidence="2 3">JCM19232</strain>
    </source>
</reference>
<reference evidence="2 3" key="1">
    <citation type="submission" date="2015-01" db="EMBL/GenBank/DDBJ databases">
        <title>Vibrio sp. C5 JCM 19232 whole genome shotgun sequence.</title>
        <authorList>
            <person name="Sawabe T."/>
            <person name="Meirelles P."/>
            <person name="Feng G."/>
            <person name="Sayaka M."/>
            <person name="Hattori M."/>
            <person name="Ohkuma M."/>
        </authorList>
    </citation>
    <scope>NUCLEOTIDE SEQUENCE [LARGE SCALE GENOMIC DNA]</scope>
    <source>
        <strain evidence="2 3">JCM19232</strain>
    </source>
</reference>
<dbReference type="PROSITE" id="PS51257">
    <property type="entry name" value="PROKAR_LIPOPROTEIN"/>
    <property type="match status" value="1"/>
</dbReference>
<sequence>MKNFAMTCGLVAISSAVLVGCNSDENSAQTPPPVPEQKARWVQGICMFTQRHLMGISWCSPS</sequence>
<proteinExistence type="predicted"/>
<dbReference type="AlphaFoldDB" id="A0A0B8NZK6"/>
<evidence type="ECO:0000256" key="1">
    <source>
        <dbReference type="SAM" id="SignalP"/>
    </source>
</evidence>
<dbReference type="Proteomes" id="UP000031670">
    <property type="component" value="Unassembled WGS sequence"/>
</dbReference>
<feature type="chain" id="PRO_5002139573" evidence="1">
    <location>
        <begin position="20"/>
        <end position="62"/>
    </location>
</feature>
<protein>
    <submittedName>
        <fullName evidence="2">Uncharacterized protein</fullName>
    </submittedName>
</protein>